<feature type="compositionally biased region" description="Low complexity" evidence="1">
    <location>
        <begin position="127"/>
        <end position="137"/>
    </location>
</feature>
<gene>
    <name evidence="2" type="ORF">BT96DRAFT_1022290</name>
</gene>
<keyword evidence="3" id="KW-1185">Reference proteome</keyword>
<dbReference type="EMBL" id="ML769541">
    <property type="protein sequence ID" value="KAE9394913.1"/>
    <property type="molecule type" value="Genomic_DNA"/>
</dbReference>
<feature type="compositionally biased region" description="Low complexity" evidence="1">
    <location>
        <begin position="170"/>
        <end position="183"/>
    </location>
</feature>
<protein>
    <recommendedName>
        <fullName evidence="4">Borealin N-terminal domain-containing protein</fullName>
    </recommendedName>
</protein>
<name>A0A6A4HB10_9AGAR</name>
<proteinExistence type="predicted"/>
<feature type="region of interest" description="Disordered" evidence="1">
    <location>
        <begin position="170"/>
        <end position="209"/>
    </location>
</feature>
<evidence type="ECO:0000313" key="2">
    <source>
        <dbReference type="EMBL" id="KAE9394913.1"/>
    </source>
</evidence>
<accession>A0A6A4HB10</accession>
<dbReference type="OrthoDB" id="2392550at2759"/>
<sequence length="209" mass="22807">MKYTDEEKKQLLINLDIEGPCNSLLSIPHSSPTPNPPIPSLATRSMRLVQTTLRNTIFRIQKAVRSKTMHEISEKYHGDPLLAVTGSQKEGDASARKSKAARLAVASPKKKAAPTAQRVRPAPPKPTFTTFTRSPTKLPSSSTFNPVLPPKTLILLSRNGSPLANPFSDGTAVHAGTHANTHNTHPETHTKLHLHPPRSLVHLQTPSTR</sequence>
<evidence type="ECO:0000313" key="3">
    <source>
        <dbReference type="Proteomes" id="UP000799118"/>
    </source>
</evidence>
<dbReference type="Proteomes" id="UP000799118">
    <property type="component" value="Unassembled WGS sequence"/>
</dbReference>
<reference evidence="2" key="1">
    <citation type="journal article" date="2019" name="Environ. Microbiol.">
        <title>Fungal ecological strategies reflected in gene transcription - a case study of two litter decomposers.</title>
        <authorList>
            <person name="Barbi F."/>
            <person name="Kohler A."/>
            <person name="Barry K."/>
            <person name="Baskaran P."/>
            <person name="Daum C."/>
            <person name="Fauchery L."/>
            <person name="Ihrmark K."/>
            <person name="Kuo A."/>
            <person name="LaButti K."/>
            <person name="Lipzen A."/>
            <person name="Morin E."/>
            <person name="Grigoriev I.V."/>
            <person name="Henrissat B."/>
            <person name="Lindahl B."/>
            <person name="Martin F."/>
        </authorList>
    </citation>
    <scope>NUCLEOTIDE SEQUENCE</scope>
    <source>
        <strain evidence="2">JB14</strain>
    </source>
</reference>
<feature type="region of interest" description="Disordered" evidence="1">
    <location>
        <begin position="103"/>
        <end position="145"/>
    </location>
</feature>
<organism evidence="2 3">
    <name type="scientific">Gymnopus androsaceus JB14</name>
    <dbReference type="NCBI Taxonomy" id="1447944"/>
    <lineage>
        <taxon>Eukaryota</taxon>
        <taxon>Fungi</taxon>
        <taxon>Dikarya</taxon>
        <taxon>Basidiomycota</taxon>
        <taxon>Agaricomycotina</taxon>
        <taxon>Agaricomycetes</taxon>
        <taxon>Agaricomycetidae</taxon>
        <taxon>Agaricales</taxon>
        <taxon>Marasmiineae</taxon>
        <taxon>Omphalotaceae</taxon>
        <taxon>Gymnopus</taxon>
    </lineage>
</organism>
<dbReference type="AlphaFoldDB" id="A0A6A4HB10"/>
<evidence type="ECO:0000256" key="1">
    <source>
        <dbReference type="SAM" id="MobiDB-lite"/>
    </source>
</evidence>
<evidence type="ECO:0008006" key="4">
    <source>
        <dbReference type="Google" id="ProtNLM"/>
    </source>
</evidence>